<evidence type="ECO:0000313" key="3">
    <source>
        <dbReference type="Proteomes" id="UP000324800"/>
    </source>
</evidence>
<organism evidence="2 3">
    <name type="scientific">Streblomastix strix</name>
    <dbReference type="NCBI Taxonomy" id="222440"/>
    <lineage>
        <taxon>Eukaryota</taxon>
        <taxon>Metamonada</taxon>
        <taxon>Preaxostyla</taxon>
        <taxon>Oxymonadida</taxon>
        <taxon>Streblomastigidae</taxon>
        <taxon>Streblomastix</taxon>
    </lineage>
</organism>
<evidence type="ECO:0000313" key="2">
    <source>
        <dbReference type="EMBL" id="KAA6356857.1"/>
    </source>
</evidence>
<name>A0A5J4TFC6_9EUKA</name>
<accession>A0A5J4TFC6</accession>
<feature type="transmembrane region" description="Helical" evidence="1">
    <location>
        <begin position="96"/>
        <end position="115"/>
    </location>
</feature>
<protein>
    <submittedName>
        <fullName evidence="2">Uncharacterized protein</fullName>
    </submittedName>
</protein>
<dbReference type="AlphaFoldDB" id="A0A5J4TFC6"/>
<feature type="transmembrane region" description="Helical" evidence="1">
    <location>
        <begin position="71"/>
        <end position="90"/>
    </location>
</feature>
<dbReference type="EMBL" id="SNRW01032299">
    <property type="protein sequence ID" value="KAA6356857.1"/>
    <property type="molecule type" value="Genomic_DNA"/>
</dbReference>
<keyword evidence="1" id="KW-0812">Transmembrane</keyword>
<proteinExistence type="predicted"/>
<comment type="caution">
    <text evidence="2">The sequence shown here is derived from an EMBL/GenBank/DDBJ whole genome shotgun (WGS) entry which is preliminary data.</text>
</comment>
<evidence type="ECO:0000256" key="1">
    <source>
        <dbReference type="SAM" id="Phobius"/>
    </source>
</evidence>
<reference evidence="2 3" key="1">
    <citation type="submission" date="2019-03" db="EMBL/GenBank/DDBJ databases">
        <title>Single cell metagenomics reveals metabolic interactions within the superorganism composed of flagellate Streblomastix strix and complex community of Bacteroidetes bacteria on its surface.</title>
        <authorList>
            <person name="Treitli S.C."/>
            <person name="Kolisko M."/>
            <person name="Husnik F."/>
            <person name="Keeling P."/>
            <person name="Hampl V."/>
        </authorList>
    </citation>
    <scope>NUCLEOTIDE SEQUENCE [LARGE SCALE GENOMIC DNA]</scope>
    <source>
        <strain evidence="2">ST1C</strain>
    </source>
</reference>
<sequence length="116" mass="12622">MKHCNSLVPYFVSFNHSDAFFFLDSTGTRFASGPARLSIQSFPFHLFAGLCVLTPLPREGNAVANGGRGQLALLQVFCIADIAIFLIVVTENFLSMPALLITIFFISSLGLLLLIP</sequence>
<keyword evidence="1" id="KW-0472">Membrane</keyword>
<dbReference type="Proteomes" id="UP000324800">
    <property type="component" value="Unassembled WGS sequence"/>
</dbReference>
<keyword evidence="1" id="KW-1133">Transmembrane helix</keyword>
<gene>
    <name evidence="2" type="ORF">EZS28_047616</name>
</gene>
<feature type="non-terminal residue" evidence="2">
    <location>
        <position position="116"/>
    </location>
</feature>